<dbReference type="Gene3D" id="1.10.260.40">
    <property type="entry name" value="lambda repressor-like DNA-binding domains"/>
    <property type="match status" value="1"/>
</dbReference>
<accession>A0AA46TVP3</accession>
<dbReference type="Proteomes" id="UP001164042">
    <property type="component" value="Chromosome"/>
</dbReference>
<sequence>MFYERLQLLAKEANKSFNQIERELNYPRNALNAYKAGKSPSAKRTAEIAEYFGVTSDYLLGNTSARTLDLAELDNDIVASNLSYSGKPLSENDRHALNNILKEYFESQESE</sequence>
<name>A0AA46TVP3_9LACT</name>
<dbReference type="PROSITE" id="PS50943">
    <property type="entry name" value="HTH_CROC1"/>
    <property type="match status" value="1"/>
</dbReference>
<dbReference type="GO" id="GO:0003677">
    <property type="term" value="F:DNA binding"/>
    <property type="evidence" value="ECO:0007669"/>
    <property type="project" value="InterPro"/>
</dbReference>
<evidence type="ECO:0000259" key="1">
    <source>
        <dbReference type="PROSITE" id="PS50943"/>
    </source>
</evidence>
<dbReference type="CDD" id="cd00093">
    <property type="entry name" value="HTH_XRE"/>
    <property type="match status" value="1"/>
</dbReference>
<organism evidence="2 3">
    <name type="scientific">Lactococcus garvieae</name>
    <dbReference type="NCBI Taxonomy" id="1363"/>
    <lineage>
        <taxon>Bacteria</taxon>
        <taxon>Bacillati</taxon>
        <taxon>Bacillota</taxon>
        <taxon>Bacilli</taxon>
        <taxon>Lactobacillales</taxon>
        <taxon>Streptococcaceae</taxon>
        <taxon>Lactococcus</taxon>
    </lineage>
</organism>
<gene>
    <name evidence="2" type="ORF">OF801_09880</name>
</gene>
<protein>
    <submittedName>
        <fullName evidence="2">Helix-turn-helix domain-containing protein</fullName>
    </submittedName>
</protein>
<dbReference type="SMART" id="SM00530">
    <property type="entry name" value="HTH_XRE"/>
    <property type="match status" value="1"/>
</dbReference>
<feature type="domain" description="HTH cro/C1-type" evidence="1">
    <location>
        <begin position="6"/>
        <end position="59"/>
    </location>
</feature>
<dbReference type="InterPro" id="IPR001387">
    <property type="entry name" value="Cro/C1-type_HTH"/>
</dbReference>
<reference evidence="2" key="1">
    <citation type="submission" date="2022-10" db="EMBL/GenBank/DDBJ databases">
        <title>Genome assembly of Lactococcus garvieae isolates from cricket gut.</title>
        <authorList>
            <person name="Luecke A.R."/>
            <person name="Brown A.M.V."/>
            <person name="Wakeman C.A."/>
        </authorList>
    </citation>
    <scope>NUCLEOTIDE SEQUENCE</scope>
    <source>
        <strain evidence="2">Alexii-11_2</strain>
    </source>
</reference>
<proteinExistence type="predicted"/>
<evidence type="ECO:0000313" key="2">
    <source>
        <dbReference type="EMBL" id="UYT10247.1"/>
    </source>
</evidence>
<dbReference type="SUPFAM" id="SSF47413">
    <property type="entry name" value="lambda repressor-like DNA-binding domains"/>
    <property type="match status" value="1"/>
</dbReference>
<dbReference type="EMBL" id="CP109635">
    <property type="protein sequence ID" value="UYT10247.1"/>
    <property type="molecule type" value="Genomic_DNA"/>
</dbReference>
<dbReference type="Pfam" id="PF12844">
    <property type="entry name" value="HTH_19"/>
    <property type="match status" value="1"/>
</dbReference>
<dbReference type="RefSeq" id="WP_264308119.1">
    <property type="nucleotide sequence ID" value="NZ_CP109635.1"/>
</dbReference>
<evidence type="ECO:0000313" key="3">
    <source>
        <dbReference type="Proteomes" id="UP001164042"/>
    </source>
</evidence>
<dbReference type="AlphaFoldDB" id="A0AA46TVP3"/>
<dbReference type="InterPro" id="IPR010982">
    <property type="entry name" value="Lambda_DNA-bd_dom_sf"/>
</dbReference>